<evidence type="ECO:0000256" key="3">
    <source>
        <dbReference type="ARBA" id="ARBA00023163"/>
    </source>
</evidence>
<reference evidence="8" key="1">
    <citation type="submission" date="2018-03" db="EMBL/GenBank/DDBJ databases">
        <authorList>
            <person name="Sun L."/>
            <person name="Liu H."/>
            <person name="Chen W."/>
            <person name="Huang K."/>
            <person name="Liu W."/>
            <person name="Gao X."/>
        </authorList>
    </citation>
    <scope>NUCLEOTIDE SEQUENCE [LARGE SCALE GENOMIC DNA]</scope>
    <source>
        <strain evidence="8">SH9</strain>
    </source>
</reference>
<evidence type="ECO:0000256" key="1">
    <source>
        <dbReference type="ARBA" id="ARBA00022553"/>
    </source>
</evidence>
<dbReference type="PROSITE" id="PS50110">
    <property type="entry name" value="RESPONSE_REGULATORY"/>
    <property type="match status" value="1"/>
</dbReference>
<comment type="caution">
    <text evidence="4">Lacks conserved residue(s) required for the propagation of feature annotation.</text>
</comment>
<comment type="caution">
    <text evidence="7">The sequence shown here is derived from an EMBL/GenBank/DDBJ whole genome shotgun (WGS) entry which is preliminary data.</text>
</comment>
<feature type="domain" description="Response regulatory" evidence="6">
    <location>
        <begin position="13"/>
        <end position="132"/>
    </location>
</feature>
<dbReference type="PANTHER" id="PTHR44591">
    <property type="entry name" value="STRESS RESPONSE REGULATOR PROTEIN 1"/>
    <property type="match status" value="1"/>
</dbReference>
<proteinExistence type="predicted"/>
<name>A0A2T1HXH1_9HYPH</name>
<dbReference type="Gene3D" id="3.40.50.2300">
    <property type="match status" value="1"/>
</dbReference>
<feature type="region of interest" description="Disordered" evidence="5">
    <location>
        <begin position="134"/>
        <end position="168"/>
    </location>
</feature>
<dbReference type="SUPFAM" id="SSF52172">
    <property type="entry name" value="CheY-like"/>
    <property type="match status" value="1"/>
</dbReference>
<organism evidence="7 8">
    <name type="scientific">Alsobacter soli</name>
    <dbReference type="NCBI Taxonomy" id="2109933"/>
    <lineage>
        <taxon>Bacteria</taxon>
        <taxon>Pseudomonadati</taxon>
        <taxon>Pseudomonadota</taxon>
        <taxon>Alphaproteobacteria</taxon>
        <taxon>Hyphomicrobiales</taxon>
        <taxon>Alsobacteraceae</taxon>
        <taxon>Alsobacter</taxon>
    </lineage>
</organism>
<evidence type="ECO:0000256" key="5">
    <source>
        <dbReference type="SAM" id="MobiDB-lite"/>
    </source>
</evidence>
<evidence type="ECO:0000259" key="6">
    <source>
        <dbReference type="PROSITE" id="PS50110"/>
    </source>
</evidence>
<dbReference type="Proteomes" id="UP000239772">
    <property type="component" value="Unassembled WGS sequence"/>
</dbReference>
<dbReference type="InterPro" id="IPR001789">
    <property type="entry name" value="Sig_transdc_resp-reg_receiver"/>
</dbReference>
<accession>A0A2T1HXH1</accession>
<dbReference type="InterPro" id="IPR050595">
    <property type="entry name" value="Bact_response_regulator"/>
</dbReference>
<dbReference type="GO" id="GO:0000160">
    <property type="term" value="P:phosphorelay signal transduction system"/>
    <property type="evidence" value="ECO:0007669"/>
    <property type="project" value="InterPro"/>
</dbReference>
<sequence>MFMLRAPLFPNLPVVVADDSPYVRRLIRNMLMQVGMREVLDAGTGHETLGQLSSVTPGLIVLQWELPEFSAAEILDLLRDPNRVRATNVPVIVTTERPTRRLLDAVAERQVHHVLRKPFSPKMLWQRIGDFYPDQREPEMDPRLSPTSKQPSMLLQPSQVAWGGAAAS</sequence>
<keyword evidence="3" id="KW-0804">Transcription</keyword>
<dbReference type="AlphaFoldDB" id="A0A2T1HXH1"/>
<dbReference type="Pfam" id="PF00072">
    <property type="entry name" value="Response_reg"/>
    <property type="match status" value="1"/>
</dbReference>
<evidence type="ECO:0000256" key="4">
    <source>
        <dbReference type="PROSITE-ProRule" id="PRU00169"/>
    </source>
</evidence>
<evidence type="ECO:0000313" key="8">
    <source>
        <dbReference type="Proteomes" id="UP000239772"/>
    </source>
</evidence>
<dbReference type="PANTHER" id="PTHR44591:SF3">
    <property type="entry name" value="RESPONSE REGULATORY DOMAIN-CONTAINING PROTEIN"/>
    <property type="match status" value="1"/>
</dbReference>
<evidence type="ECO:0000256" key="2">
    <source>
        <dbReference type="ARBA" id="ARBA00023015"/>
    </source>
</evidence>
<dbReference type="InterPro" id="IPR011006">
    <property type="entry name" value="CheY-like_superfamily"/>
</dbReference>
<keyword evidence="1" id="KW-0597">Phosphoprotein</keyword>
<feature type="compositionally biased region" description="Polar residues" evidence="5">
    <location>
        <begin position="145"/>
        <end position="159"/>
    </location>
</feature>
<evidence type="ECO:0000313" key="7">
    <source>
        <dbReference type="EMBL" id="PSC06403.1"/>
    </source>
</evidence>
<dbReference type="EMBL" id="PVZS01000003">
    <property type="protein sequence ID" value="PSC06403.1"/>
    <property type="molecule type" value="Genomic_DNA"/>
</dbReference>
<protein>
    <submittedName>
        <fullName evidence="7">Response regulator</fullName>
    </submittedName>
</protein>
<dbReference type="SMART" id="SM00448">
    <property type="entry name" value="REC"/>
    <property type="match status" value="1"/>
</dbReference>
<gene>
    <name evidence="7" type="ORF">SLNSH_03735</name>
</gene>
<keyword evidence="8" id="KW-1185">Reference proteome</keyword>
<keyword evidence="2" id="KW-0805">Transcription regulation</keyword>